<feature type="transmembrane region" description="Helical" evidence="1">
    <location>
        <begin position="242"/>
        <end position="262"/>
    </location>
</feature>
<keyword evidence="1" id="KW-0472">Membrane</keyword>
<evidence type="ECO:0000259" key="2">
    <source>
        <dbReference type="Pfam" id="PF21058"/>
    </source>
</evidence>
<organism evidence="3 4">
    <name type="scientific">Gouania willdenowi</name>
    <name type="common">Blunt-snouted clingfish</name>
    <name type="synonym">Lepadogaster willdenowi</name>
    <dbReference type="NCBI Taxonomy" id="441366"/>
    <lineage>
        <taxon>Eukaryota</taxon>
        <taxon>Metazoa</taxon>
        <taxon>Chordata</taxon>
        <taxon>Craniata</taxon>
        <taxon>Vertebrata</taxon>
        <taxon>Euteleostomi</taxon>
        <taxon>Actinopterygii</taxon>
        <taxon>Neopterygii</taxon>
        <taxon>Teleostei</taxon>
        <taxon>Neoteleostei</taxon>
        <taxon>Acanthomorphata</taxon>
        <taxon>Ovalentaria</taxon>
        <taxon>Blenniimorphae</taxon>
        <taxon>Blenniiformes</taxon>
        <taxon>Gobiesocoidei</taxon>
        <taxon>Gobiesocidae</taxon>
        <taxon>Gobiesocinae</taxon>
        <taxon>Gouania</taxon>
    </lineage>
</organism>
<dbReference type="AlphaFoldDB" id="A0A8C5I2Y3"/>
<feature type="domain" description="Stereocilin LRR" evidence="2">
    <location>
        <begin position="633"/>
        <end position="666"/>
    </location>
</feature>
<evidence type="ECO:0000313" key="3">
    <source>
        <dbReference type="Ensembl" id="ENSGWIP00000054825.1"/>
    </source>
</evidence>
<keyword evidence="4" id="KW-1185">Reference proteome</keyword>
<dbReference type="InterPro" id="IPR048992">
    <property type="entry name" value="Stereocilin_LRR"/>
</dbReference>
<reference evidence="3" key="3">
    <citation type="submission" date="2025-09" db="UniProtKB">
        <authorList>
            <consortium name="Ensembl"/>
        </authorList>
    </citation>
    <scope>IDENTIFICATION</scope>
</reference>
<dbReference type="Ensembl" id="ENSGWIT00000059061.1">
    <property type="protein sequence ID" value="ENSGWIP00000054825.1"/>
    <property type="gene ID" value="ENSGWIG00000026158.1"/>
</dbReference>
<dbReference type="Pfam" id="PF21058">
    <property type="entry name" value="Stereocilin"/>
    <property type="match status" value="1"/>
</dbReference>
<proteinExistence type="predicted"/>
<dbReference type="Proteomes" id="UP000694680">
    <property type="component" value="Chromosome 3"/>
</dbReference>
<reference evidence="3" key="1">
    <citation type="submission" date="2020-06" db="EMBL/GenBank/DDBJ databases">
        <authorList>
            <consortium name="Wellcome Sanger Institute Data Sharing"/>
        </authorList>
    </citation>
    <scope>NUCLEOTIDE SEQUENCE [LARGE SCALE GENOMIC DNA]</scope>
</reference>
<keyword evidence="1" id="KW-0812">Transmembrane</keyword>
<evidence type="ECO:0000313" key="4">
    <source>
        <dbReference type="Proteomes" id="UP000694680"/>
    </source>
</evidence>
<sequence length="685" mass="76741">MTNVVGGLKSLGLLSSKNFPSLKKPMTRHRLSSFLYNISMYLQEMGAELEETEGEMDEEQLWMKVLHFFLQSEGNAALNQWNGRVPPRPSISVKDWFISLRGSPHWDWLLGLLQSFLAIMERQPHKSFLNLLYQNWRTVSAVLEAALQAVISGTYGQASAGLQGFICALNGRNDCPFSVSWLQQLLQFLETQNWKPVVSVHHAGEAAELTKSSRPLGRLRPFSREERGGPGNLRVGRPYSRLISSSLLLFTLILTRLFLFLIGHFEGNLRQLILWGIRHNVMWNTQALGINTHGLPSSLPLLSCPPVQRAGRRSYSSAEILEAACNESIPGLTGVSNFTVFLYCKLFEGENGTGNSAVTDKRLDMHDACSDAAWYLLAAEDDFLWVQVCSEFFAHEFNNTVCANSSFLLQRAHQVIDEVKICAPGLSENCLSHLSGRSLSAEAFRHCFFPNNTVLISSVCGGESPNHQVPEGSWAAAYCSKMHNNSHDDIYVETCRYRSWTHICLNVTLYQQVLRLMPQFADICTDLHAKQDTRKCFLQQVFDMLPAPYEFNTSQLCVDPNLLVEIFHKLSVCEMEGGDHHRFLMTLGYVLRMLDIIVGLSAGLEEGEREARQGLSQAILLSSLLDNTSWSILQPHAATSVLHSVGVFLSREQNASLKADLLSCFSVRYAPTHSCLHAHINTVKV</sequence>
<reference evidence="3" key="2">
    <citation type="submission" date="2025-08" db="UniProtKB">
        <authorList>
            <consortium name="Ensembl"/>
        </authorList>
    </citation>
    <scope>IDENTIFICATION</scope>
</reference>
<keyword evidence="1" id="KW-1133">Transmembrane helix</keyword>
<evidence type="ECO:0000256" key="1">
    <source>
        <dbReference type="SAM" id="Phobius"/>
    </source>
</evidence>
<protein>
    <recommendedName>
        <fullName evidence="2">Stereocilin LRR domain-containing protein</fullName>
    </recommendedName>
</protein>
<name>A0A8C5I2Y3_GOUWI</name>
<accession>A0A8C5I2Y3</accession>